<dbReference type="InterPro" id="IPR006869">
    <property type="entry name" value="DUF547"/>
</dbReference>
<name>A0A6S6SJ54_9BACT</name>
<evidence type="ECO:0000259" key="2">
    <source>
        <dbReference type="Pfam" id="PF04784"/>
    </source>
</evidence>
<proteinExistence type="predicted"/>
<dbReference type="PANTHER" id="PTHR46361">
    <property type="entry name" value="ELECTRON CARRIER/ PROTEIN DISULFIDE OXIDOREDUCTASE"/>
    <property type="match status" value="1"/>
</dbReference>
<sequence>MKQLILFFIFFLLTTWSAKAQKMATFIEQSDSFFLTYAQHNSVQYKVLHQNPTELNALVEQIAAINLSSHDEPTQKAFFINAYNLLVIHTVVANYPIASPNEVVTFWDEMEQNVAGKKYSLGALKAQILETFQDPLLHFVLVDGSMGSAQIVPFAYQAAYLDTQLEDRAIAFMNAAKYIKYNEEVNEIILPRLFKNNRLDFGTSMIDFLNKYRVKKLNEATVLKYSNYDWRLNAYYNNTSTVLKKKHKKTGYSPSAQVITLPKNSVELMVFNSLYSVNYGEKELGSRNSYYNGYFSAFYGVTGKLDIGATFLLRSTRENDPFNSSPFKALEFERTPLNTNSGTSGAYADWGLSHVGLSIRFAPFKNLNLSFEQGVMLPIQNLPKENTVDNSLYSVTQVYYSHSFSAKTQLFLALTFWQPIRPGEPFKFQPPLLKGFLNYFVTPRFTVFATTMYFLEWGVGVKYMLTPKLEIQGMYSYYVPIPGIYDIVSPGANTIMTYNLGLRYRL</sequence>
<feature type="signal peptide" evidence="1">
    <location>
        <begin position="1"/>
        <end position="20"/>
    </location>
</feature>
<organism evidence="3">
    <name type="scientific">uncultured Aureispira sp</name>
    <dbReference type="NCBI Taxonomy" id="1331704"/>
    <lineage>
        <taxon>Bacteria</taxon>
        <taxon>Pseudomonadati</taxon>
        <taxon>Bacteroidota</taxon>
        <taxon>Saprospiria</taxon>
        <taxon>Saprospirales</taxon>
        <taxon>Saprospiraceae</taxon>
        <taxon>Aureispira</taxon>
        <taxon>environmental samples</taxon>
    </lineage>
</organism>
<dbReference type="Pfam" id="PF04784">
    <property type="entry name" value="DUF547"/>
    <property type="match status" value="1"/>
</dbReference>
<protein>
    <recommendedName>
        <fullName evidence="2">DUF547 domain-containing protein</fullName>
    </recommendedName>
</protein>
<accession>A0A6S6SJ54</accession>
<feature type="domain" description="DUF547" evidence="2">
    <location>
        <begin position="69"/>
        <end position="172"/>
    </location>
</feature>
<evidence type="ECO:0000313" key="3">
    <source>
        <dbReference type="EMBL" id="CAA6810148.1"/>
    </source>
</evidence>
<feature type="chain" id="PRO_5028118664" description="DUF547 domain-containing protein" evidence="1">
    <location>
        <begin position="21"/>
        <end position="506"/>
    </location>
</feature>
<evidence type="ECO:0000256" key="1">
    <source>
        <dbReference type="SAM" id="SignalP"/>
    </source>
</evidence>
<keyword evidence="1" id="KW-0732">Signal</keyword>
<gene>
    <name evidence="3" type="ORF">HELGO_WM36867</name>
</gene>
<dbReference type="PANTHER" id="PTHR46361:SF3">
    <property type="entry name" value="ELECTRON CARRIER_ PROTEIN DISULFIDE OXIDOREDUCTASE"/>
    <property type="match status" value="1"/>
</dbReference>
<dbReference type="AlphaFoldDB" id="A0A6S6SJ54"/>
<reference evidence="3" key="1">
    <citation type="submission" date="2020-01" db="EMBL/GenBank/DDBJ databases">
        <authorList>
            <person name="Meier V. D."/>
            <person name="Meier V D."/>
        </authorList>
    </citation>
    <scope>NUCLEOTIDE SEQUENCE</scope>
    <source>
        <strain evidence="3">HLG_WM_MAG_10</strain>
    </source>
</reference>
<dbReference type="EMBL" id="CACVAQ010000161">
    <property type="protein sequence ID" value="CAA6810148.1"/>
    <property type="molecule type" value="Genomic_DNA"/>
</dbReference>